<dbReference type="AlphaFoldDB" id="A0A0G1QV75"/>
<gene>
    <name evidence="1" type="ORF">UX31_C0015G0014</name>
</gene>
<reference evidence="1 2" key="1">
    <citation type="journal article" date="2015" name="Nature">
        <title>rRNA introns, odd ribosomes, and small enigmatic genomes across a large radiation of phyla.</title>
        <authorList>
            <person name="Brown C.T."/>
            <person name="Hug L.A."/>
            <person name="Thomas B.C."/>
            <person name="Sharon I."/>
            <person name="Castelle C.J."/>
            <person name="Singh A."/>
            <person name="Wilkins M.J."/>
            <person name="Williams K.H."/>
            <person name="Banfield J.F."/>
        </authorList>
    </citation>
    <scope>NUCLEOTIDE SEQUENCE [LARGE SCALE GENOMIC DNA]</scope>
</reference>
<organism evidence="1 2">
    <name type="scientific">Candidatus Nomurabacteria bacterium GW2011_GWA1_46_11</name>
    <dbReference type="NCBI Taxonomy" id="1618732"/>
    <lineage>
        <taxon>Bacteria</taxon>
        <taxon>Candidatus Nomuraibacteriota</taxon>
    </lineage>
</organism>
<evidence type="ECO:0000313" key="1">
    <source>
        <dbReference type="EMBL" id="KKU21688.1"/>
    </source>
</evidence>
<comment type="caution">
    <text evidence="1">The sequence shown here is derived from an EMBL/GenBank/DDBJ whole genome shotgun (WGS) entry which is preliminary data.</text>
</comment>
<name>A0A0G1QV75_9BACT</name>
<dbReference type="Proteomes" id="UP000034107">
    <property type="component" value="Unassembled WGS sequence"/>
</dbReference>
<proteinExistence type="predicted"/>
<sequence length="217" mass="24936">MRELIFKQFPKESPYKIERAPIATSVCARISAMTLEHGLHYLSSWDKEMAKARNGVNPGEWLFHEFMMFQGAEGVDGLWIPEFGYRVDIDAMFISLDLLCPVHDFPNRILLTQAFMHFRLNLDGIYEYHIRRSADFPTDPPYPWEICVDRRTGACLRKVAASIGGYHFDIHGLLPGVVITAIHQYLESDDPAFHRSLWPKNPKSYLQGLTGGMELDF</sequence>
<evidence type="ECO:0000313" key="2">
    <source>
        <dbReference type="Proteomes" id="UP000034107"/>
    </source>
</evidence>
<accession>A0A0G1QV75</accession>
<protein>
    <submittedName>
        <fullName evidence="1">Uncharacterized protein</fullName>
    </submittedName>
</protein>
<dbReference type="EMBL" id="LCLS01000015">
    <property type="protein sequence ID" value="KKU21688.1"/>
    <property type="molecule type" value="Genomic_DNA"/>
</dbReference>